<feature type="transmembrane region" description="Helical" evidence="5">
    <location>
        <begin position="271"/>
        <end position="291"/>
    </location>
</feature>
<evidence type="ECO:0000313" key="6">
    <source>
        <dbReference type="EMBL" id="KAK6751564.1"/>
    </source>
</evidence>
<feature type="transmembrane region" description="Helical" evidence="5">
    <location>
        <begin position="366"/>
        <end position="386"/>
    </location>
</feature>
<keyword evidence="4 5" id="KW-0472">Membrane</keyword>
<keyword evidence="7" id="KW-1185">Reference proteome</keyword>
<feature type="transmembrane region" description="Helical" evidence="5">
    <location>
        <begin position="115"/>
        <end position="140"/>
    </location>
</feature>
<reference evidence="6 7" key="1">
    <citation type="submission" date="2023-08" db="EMBL/GenBank/DDBJ databases">
        <title>A Necator americanus chromosomal reference genome.</title>
        <authorList>
            <person name="Ilik V."/>
            <person name="Petrzelkova K.J."/>
            <person name="Pardy F."/>
            <person name="Fuh T."/>
            <person name="Niatou-Singa F.S."/>
            <person name="Gouil Q."/>
            <person name="Baker L."/>
            <person name="Ritchie M.E."/>
            <person name="Jex A.R."/>
            <person name="Gazzola D."/>
            <person name="Li H."/>
            <person name="Toshio Fujiwara R."/>
            <person name="Zhan B."/>
            <person name="Aroian R.V."/>
            <person name="Pafco B."/>
            <person name="Schwarz E.M."/>
        </authorList>
    </citation>
    <scope>NUCLEOTIDE SEQUENCE [LARGE SCALE GENOMIC DNA]</scope>
    <source>
        <strain evidence="6 7">Aroian</strain>
        <tissue evidence="6">Whole animal</tissue>
    </source>
</reference>
<organism evidence="6 7">
    <name type="scientific">Necator americanus</name>
    <name type="common">Human hookworm</name>
    <dbReference type="NCBI Taxonomy" id="51031"/>
    <lineage>
        <taxon>Eukaryota</taxon>
        <taxon>Metazoa</taxon>
        <taxon>Ecdysozoa</taxon>
        <taxon>Nematoda</taxon>
        <taxon>Chromadorea</taxon>
        <taxon>Rhabditida</taxon>
        <taxon>Rhabditina</taxon>
        <taxon>Rhabditomorpha</taxon>
        <taxon>Strongyloidea</taxon>
        <taxon>Ancylostomatidae</taxon>
        <taxon>Bunostominae</taxon>
        <taxon>Necator</taxon>
    </lineage>
</organism>
<dbReference type="PANTHER" id="PTHR23507">
    <property type="entry name" value="ZGC:174356"/>
    <property type="match status" value="1"/>
</dbReference>
<feature type="transmembrane region" description="Helical" evidence="5">
    <location>
        <begin position="146"/>
        <end position="166"/>
    </location>
</feature>
<dbReference type="InterPro" id="IPR011701">
    <property type="entry name" value="MFS"/>
</dbReference>
<dbReference type="Proteomes" id="UP001303046">
    <property type="component" value="Unassembled WGS sequence"/>
</dbReference>
<dbReference type="InterPro" id="IPR036259">
    <property type="entry name" value="MFS_trans_sf"/>
</dbReference>
<name>A0ABR1DM80_NECAM</name>
<feature type="transmembrane region" description="Helical" evidence="5">
    <location>
        <begin position="81"/>
        <end position="103"/>
    </location>
</feature>
<accession>A0ABR1DM80</accession>
<proteinExistence type="predicted"/>
<dbReference type="EMBL" id="JAVFWL010000004">
    <property type="protein sequence ID" value="KAK6751564.1"/>
    <property type="molecule type" value="Genomic_DNA"/>
</dbReference>
<protein>
    <recommendedName>
        <fullName evidence="8">Transporter, major facilitator family protein</fullName>
    </recommendedName>
</protein>
<gene>
    <name evidence="6" type="primary">Necator_chrIV.g16444</name>
    <name evidence="6" type="ORF">RB195_003147</name>
</gene>
<dbReference type="Gene3D" id="1.20.1250.20">
    <property type="entry name" value="MFS general substrate transporter like domains"/>
    <property type="match status" value="1"/>
</dbReference>
<evidence type="ECO:0000256" key="1">
    <source>
        <dbReference type="ARBA" id="ARBA00004141"/>
    </source>
</evidence>
<feature type="transmembrane region" description="Helical" evidence="5">
    <location>
        <begin position="205"/>
        <end position="227"/>
    </location>
</feature>
<feature type="transmembrane region" description="Helical" evidence="5">
    <location>
        <begin position="430"/>
        <end position="449"/>
    </location>
</feature>
<evidence type="ECO:0000256" key="3">
    <source>
        <dbReference type="ARBA" id="ARBA00022989"/>
    </source>
</evidence>
<feature type="transmembrane region" description="Helical" evidence="5">
    <location>
        <begin position="340"/>
        <end position="360"/>
    </location>
</feature>
<evidence type="ECO:0000256" key="4">
    <source>
        <dbReference type="ARBA" id="ARBA00023136"/>
    </source>
</evidence>
<feature type="transmembrane region" description="Helical" evidence="5">
    <location>
        <begin position="398"/>
        <end position="418"/>
    </location>
</feature>
<keyword evidence="2 5" id="KW-0812">Transmembrane</keyword>
<dbReference type="Pfam" id="PF07690">
    <property type="entry name" value="MFS_1"/>
    <property type="match status" value="1"/>
</dbReference>
<comment type="caution">
    <text evidence="6">The sequence shown here is derived from an EMBL/GenBank/DDBJ whole genome shotgun (WGS) entry which is preliminary data.</text>
</comment>
<sequence>MEVLLHDSRAIVVMLDFLRKNIGMEIPLFLYMLTSFLKFPVFQNLMYEKVCLARHNQDFTFCSNVTAYHNDKTIQADANHFYFLSSVVLVLPSLFSTLALGAVSDVWSIKVPLMIPFLGLIMCTTNYIIQTAYMGLSVFLLLISDAVFGICGGFISVISTTLSYGVKTTSTSRRSVRIAGMEGAIGLGGTIGYATSGIIREALGYSYTFLLMLVLQVIAFFYILIFAKDVEKFASQDEDRSRGPLSRIVEKSLTVIADYWRLLTTERKFRLMLVMNLLALGVELLIFAGLMDIQYSYLRFKLGWGDKQYGWFSGLQYGVTTASVLILYPFLYIRGMSDGILGCLGLTAKMISLIMLAFVLNSAMAFSVIVFTSLNRFVATGFRSFISGLIQTNEQGKMFSLIALLEGVTGLLASAIYNNLYPKTLSFFPGLFHLLSAALLIIPLTILGISDLRVKASSELENDNESTTAGTLN</sequence>
<feature type="transmembrane region" description="Helical" evidence="5">
    <location>
        <begin position="311"/>
        <end position="333"/>
    </location>
</feature>
<dbReference type="SUPFAM" id="SSF103473">
    <property type="entry name" value="MFS general substrate transporter"/>
    <property type="match status" value="1"/>
</dbReference>
<keyword evidence="3 5" id="KW-1133">Transmembrane helix</keyword>
<dbReference type="PANTHER" id="PTHR23507:SF1">
    <property type="entry name" value="FI18259P1-RELATED"/>
    <property type="match status" value="1"/>
</dbReference>
<evidence type="ECO:0008006" key="8">
    <source>
        <dbReference type="Google" id="ProtNLM"/>
    </source>
</evidence>
<evidence type="ECO:0000256" key="2">
    <source>
        <dbReference type="ARBA" id="ARBA00022692"/>
    </source>
</evidence>
<evidence type="ECO:0000313" key="7">
    <source>
        <dbReference type="Proteomes" id="UP001303046"/>
    </source>
</evidence>
<evidence type="ECO:0000256" key="5">
    <source>
        <dbReference type="SAM" id="Phobius"/>
    </source>
</evidence>
<comment type="subcellular location">
    <subcellularLocation>
        <location evidence="1">Membrane</location>
        <topology evidence="1">Multi-pass membrane protein</topology>
    </subcellularLocation>
</comment>